<organism evidence="2 3">
    <name type="scientific">Gramella jeungdoensis</name>
    <dbReference type="NCBI Taxonomy" id="708091"/>
    <lineage>
        <taxon>Bacteria</taxon>
        <taxon>Pseudomonadati</taxon>
        <taxon>Bacteroidota</taxon>
        <taxon>Flavobacteriia</taxon>
        <taxon>Flavobacteriales</taxon>
        <taxon>Flavobacteriaceae</taxon>
        <taxon>Christiangramia</taxon>
    </lineage>
</organism>
<dbReference type="RefSeq" id="WP_252111661.1">
    <property type="nucleotide sequence ID" value="NZ_JAMSCK010000002.1"/>
</dbReference>
<name>A0ABT0YZX8_9FLAO</name>
<keyword evidence="3" id="KW-1185">Reference proteome</keyword>
<dbReference type="PROSITE" id="PS50925">
    <property type="entry name" value="BLUF"/>
    <property type="match status" value="1"/>
</dbReference>
<dbReference type="Gene3D" id="3.30.70.100">
    <property type="match status" value="1"/>
</dbReference>
<dbReference type="InterPro" id="IPR007024">
    <property type="entry name" value="BLUF_domain"/>
</dbReference>
<dbReference type="EMBL" id="JAMSCK010000002">
    <property type="protein sequence ID" value="MCM8569030.1"/>
    <property type="molecule type" value="Genomic_DNA"/>
</dbReference>
<evidence type="ECO:0000259" key="1">
    <source>
        <dbReference type="PROSITE" id="PS50925"/>
    </source>
</evidence>
<dbReference type="InterPro" id="IPR036046">
    <property type="entry name" value="Acylphosphatase-like_dom_sf"/>
</dbReference>
<accession>A0ABT0YZX8</accession>
<reference evidence="2" key="1">
    <citation type="submission" date="2022-06" db="EMBL/GenBank/DDBJ databases">
        <title>Gramella sediminis sp. nov., isolated from deep-sea sediment of the Indian Ocean.</title>
        <authorList>
            <person name="Yang L."/>
        </authorList>
    </citation>
    <scope>NUCLEOTIDE SEQUENCE</scope>
    <source>
        <strain evidence="2">HMD3159</strain>
    </source>
</reference>
<comment type="caution">
    <text evidence="2">The sequence shown here is derived from an EMBL/GenBank/DDBJ whole genome shotgun (WGS) entry which is preliminary data.</text>
</comment>
<sequence>MRYAISYVSTAKKEMSEKEVGEILTSSEEYNNEKNITGLLLFSDGNFFQVIEGEEEKVKDLFETIKHDERHTNVIKLFEKPIYKPAFDGYISDYVTENTKYNPAKLKDYHLHLEVLDSKTRHAVNNVLRAFIY</sequence>
<protein>
    <submittedName>
        <fullName evidence="2">BLUF domain-containing protein</fullName>
    </submittedName>
</protein>
<dbReference type="Proteomes" id="UP001155077">
    <property type="component" value="Unassembled WGS sequence"/>
</dbReference>
<gene>
    <name evidence="2" type="ORF">NE848_06550</name>
</gene>
<proteinExistence type="predicted"/>
<evidence type="ECO:0000313" key="2">
    <source>
        <dbReference type="EMBL" id="MCM8569030.1"/>
    </source>
</evidence>
<evidence type="ECO:0000313" key="3">
    <source>
        <dbReference type="Proteomes" id="UP001155077"/>
    </source>
</evidence>
<dbReference type="Pfam" id="PF04940">
    <property type="entry name" value="BLUF"/>
    <property type="match status" value="1"/>
</dbReference>
<dbReference type="SUPFAM" id="SSF54975">
    <property type="entry name" value="Acylphosphatase/BLUF domain-like"/>
    <property type="match status" value="1"/>
</dbReference>
<feature type="domain" description="BLUF" evidence="1">
    <location>
        <begin position="2"/>
        <end position="93"/>
    </location>
</feature>
<dbReference type="SMART" id="SM01034">
    <property type="entry name" value="BLUF"/>
    <property type="match status" value="1"/>
</dbReference>